<evidence type="ECO:0000256" key="6">
    <source>
        <dbReference type="ARBA" id="ARBA00022777"/>
    </source>
</evidence>
<dbReference type="GO" id="GO:0006935">
    <property type="term" value="P:chemotaxis"/>
    <property type="evidence" value="ECO:0007669"/>
    <property type="project" value="InterPro"/>
</dbReference>
<keyword evidence="17" id="KW-1185">Reference proteome</keyword>
<dbReference type="SUPFAM" id="SSF55874">
    <property type="entry name" value="ATPase domain of HSP90 chaperone/DNA topoisomerase II/histidine kinase"/>
    <property type="match status" value="1"/>
</dbReference>
<dbReference type="InterPro" id="IPR011006">
    <property type="entry name" value="CheY-like_superfamily"/>
</dbReference>
<evidence type="ECO:0000256" key="11">
    <source>
        <dbReference type="SAM" id="MobiDB-lite"/>
    </source>
</evidence>
<dbReference type="InterPro" id="IPR051315">
    <property type="entry name" value="Bact_Chemotaxis_CheA"/>
</dbReference>
<organism evidence="16 17">
    <name type="scientific">Segnochrobactrum spirostomi</name>
    <dbReference type="NCBI Taxonomy" id="2608987"/>
    <lineage>
        <taxon>Bacteria</taxon>
        <taxon>Pseudomonadati</taxon>
        <taxon>Pseudomonadota</taxon>
        <taxon>Alphaproteobacteria</taxon>
        <taxon>Hyphomicrobiales</taxon>
        <taxon>Segnochrobactraceae</taxon>
        <taxon>Segnochrobactrum</taxon>
    </lineage>
</organism>
<keyword evidence="7" id="KW-0902">Two-component regulatory system</keyword>
<dbReference type="GO" id="GO:0005737">
    <property type="term" value="C:cytoplasm"/>
    <property type="evidence" value="ECO:0007669"/>
    <property type="project" value="InterPro"/>
</dbReference>
<dbReference type="FunFam" id="3.30.565.10:FF:000016">
    <property type="entry name" value="Chemotaxis protein CheA, putative"/>
    <property type="match status" value="1"/>
</dbReference>
<feature type="domain" description="HPt" evidence="15">
    <location>
        <begin position="1"/>
        <end position="103"/>
    </location>
</feature>
<dbReference type="Pfam" id="PF02895">
    <property type="entry name" value="H-kinase_dim"/>
    <property type="match status" value="1"/>
</dbReference>
<dbReference type="Gene3D" id="2.30.30.40">
    <property type="entry name" value="SH3 Domains"/>
    <property type="match status" value="1"/>
</dbReference>
<evidence type="ECO:0000259" key="14">
    <source>
        <dbReference type="PROSITE" id="PS50851"/>
    </source>
</evidence>
<dbReference type="PROSITE" id="PS50109">
    <property type="entry name" value="HIS_KIN"/>
    <property type="match status" value="1"/>
</dbReference>
<dbReference type="InterPro" id="IPR001789">
    <property type="entry name" value="Sig_transdc_resp-reg_receiver"/>
</dbReference>
<dbReference type="Gene3D" id="1.10.287.560">
    <property type="entry name" value="Histidine kinase CheA-like, homodimeric domain"/>
    <property type="match status" value="1"/>
</dbReference>
<comment type="caution">
    <text evidence="16">The sequence shown here is derived from an EMBL/GenBank/DDBJ whole genome shotgun (WGS) entry which is preliminary data.</text>
</comment>
<dbReference type="Pfam" id="PF00072">
    <property type="entry name" value="Response_reg"/>
    <property type="match status" value="1"/>
</dbReference>
<dbReference type="Gene3D" id="3.30.565.10">
    <property type="entry name" value="Histidine kinase-like ATPase, C-terminal domain"/>
    <property type="match status" value="1"/>
</dbReference>
<dbReference type="PRINTS" id="PR00344">
    <property type="entry name" value="BCTRLSENSOR"/>
</dbReference>
<dbReference type="SMART" id="SM00448">
    <property type="entry name" value="REC"/>
    <property type="match status" value="1"/>
</dbReference>
<evidence type="ECO:0000259" key="12">
    <source>
        <dbReference type="PROSITE" id="PS50109"/>
    </source>
</evidence>
<reference evidence="16 17" key="1">
    <citation type="submission" date="2019-09" db="EMBL/GenBank/DDBJ databases">
        <title>Segnochrobactrum spirostomi gen. nov., sp. nov., isolated from the ciliate Spirostomum cf. yagiui and description of a novel family, Segnochrobactraceae fam. nov. within the order Rhizobiales of the class Alphaproteobacteria.</title>
        <authorList>
            <person name="Akter S."/>
            <person name="Shazib S.U.A."/>
            <person name="Shin M.K."/>
        </authorList>
    </citation>
    <scope>NUCLEOTIDE SEQUENCE [LARGE SCALE GENOMIC DNA]</scope>
    <source>
        <strain evidence="16 17">Sp-1</strain>
    </source>
</reference>
<accession>A0A6A7Y3Q3</accession>
<dbReference type="SMART" id="SM01231">
    <property type="entry name" value="H-kinase_dim"/>
    <property type="match status" value="1"/>
</dbReference>
<dbReference type="PANTHER" id="PTHR43395">
    <property type="entry name" value="SENSOR HISTIDINE KINASE CHEA"/>
    <property type="match status" value="1"/>
</dbReference>
<feature type="modified residue" description="Phosphohistidine" evidence="9">
    <location>
        <position position="44"/>
    </location>
</feature>
<feature type="domain" description="CheW-like" evidence="14">
    <location>
        <begin position="619"/>
        <end position="747"/>
    </location>
</feature>
<evidence type="ECO:0000313" key="17">
    <source>
        <dbReference type="Proteomes" id="UP000332515"/>
    </source>
</evidence>
<dbReference type="SMART" id="SM00073">
    <property type="entry name" value="HPT"/>
    <property type="match status" value="1"/>
</dbReference>
<evidence type="ECO:0000256" key="3">
    <source>
        <dbReference type="ARBA" id="ARBA00021495"/>
    </source>
</evidence>
<dbReference type="Gene3D" id="2.40.50.180">
    <property type="entry name" value="CheA-289, Domain 4"/>
    <property type="match status" value="1"/>
</dbReference>
<keyword evidence="5" id="KW-0808">Transferase</keyword>
<dbReference type="SUPFAM" id="SSF52172">
    <property type="entry name" value="CheY-like"/>
    <property type="match status" value="1"/>
</dbReference>
<evidence type="ECO:0000256" key="5">
    <source>
        <dbReference type="ARBA" id="ARBA00022679"/>
    </source>
</evidence>
<evidence type="ECO:0000256" key="10">
    <source>
        <dbReference type="PROSITE-ProRule" id="PRU00169"/>
    </source>
</evidence>
<dbReference type="SMART" id="SM00387">
    <property type="entry name" value="HATPase_c"/>
    <property type="match status" value="1"/>
</dbReference>
<dbReference type="InterPro" id="IPR036061">
    <property type="entry name" value="CheW-like_dom_sf"/>
</dbReference>
<comment type="catalytic activity">
    <reaction evidence="1">
        <text>ATP + protein L-histidine = ADP + protein N-phospho-L-histidine.</text>
        <dbReference type="EC" id="2.7.13.3"/>
    </reaction>
</comment>
<dbReference type="InterPro" id="IPR002545">
    <property type="entry name" value="CheW-lke_dom"/>
</dbReference>
<proteinExistence type="predicted"/>
<evidence type="ECO:0000256" key="1">
    <source>
        <dbReference type="ARBA" id="ARBA00000085"/>
    </source>
</evidence>
<name>A0A6A7Y3Q3_9HYPH</name>
<dbReference type="InterPro" id="IPR004105">
    <property type="entry name" value="CheA-like_dim"/>
</dbReference>
<dbReference type="EMBL" id="VWNA01000001">
    <property type="protein sequence ID" value="MQT12731.1"/>
    <property type="molecule type" value="Genomic_DNA"/>
</dbReference>
<feature type="modified residue" description="4-aspartylphosphate" evidence="10">
    <location>
        <position position="813"/>
    </location>
</feature>
<evidence type="ECO:0000256" key="8">
    <source>
        <dbReference type="ARBA" id="ARBA00035100"/>
    </source>
</evidence>
<dbReference type="PROSITE" id="PS50851">
    <property type="entry name" value="CHEW"/>
    <property type="match status" value="2"/>
</dbReference>
<protein>
    <recommendedName>
        <fullName evidence="3">Chemotaxis protein CheA</fullName>
        <ecNumber evidence="2">2.7.13.3</ecNumber>
    </recommendedName>
</protein>
<dbReference type="EC" id="2.7.13.3" evidence="2"/>
<dbReference type="Proteomes" id="UP000332515">
    <property type="component" value="Unassembled WGS sequence"/>
</dbReference>
<dbReference type="InterPro" id="IPR036890">
    <property type="entry name" value="HATPase_C_sf"/>
</dbReference>
<keyword evidence="4 10" id="KW-0597">Phosphoprotein</keyword>
<feature type="domain" description="Response regulatory" evidence="13">
    <location>
        <begin position="763"/>
        <end position="880"/>
    </location>
</feature>
<dbReference type="PANTHER" id="PTHR43395:SF1">
    <property type="entry name" value="CHEMOTAXIS PROTEIN CHEA"/>
    <property type="match status" value="1"/>
</dbReference>
<dbReference type="AlphaFoldDB" id="A0A6A7Y3Q3"/>
<dbReference type="InterPro" id="IPR036097">
    <property type="entry name" value="HisK_dim/P_sf"/>
</dbReference>
<dbReference type="InterPro" id="IPR005467">
    <property type="entry name" value="His_kinase_dom"/>
</dbReference>
<dbReference type="Gene3D" id="3.40.50.2300">
    <property type="match status" value="1"/>
</dbReference>
<evidence type="ECO:0000259" key="13">
    <source>
        <dbReference type="PROSITE" id="PS50110"/>
    </source>
</evidence>
<dbReference type="RefSeq" id="WP_153479964.1">
    <property type="nucleotide sequence ID" value="NZ_VWNA01000001.1"/>
</dbReference>
<dbReference type="InterPro" id="IPR036641">
    <property type="entry name" value="HPT_dom_sf"/>
</dbReference>
<dbReference type="SUPFAM" id="SSF50341">
    <property type="entry name" value="CheW-like"/>
    <property type="match status" value="2"/>
</dbReference>
<dbReference type="SUPFAM" id="SSF47226">
    <property type="entry name" value="Histidine-containing phosphotransfer domain, HPT domain"/>
    <property type="match status" value="1"/>
</dbReference>
<dbReference type="InterPro" id="IPR037006">
    <property type="entry name" value="CheA-like_homodim_sf"/>
</dbReference>
<feature type="region of interest" description="Disordered" evidence="11">
    <location>
        <begin position="179"/>
        <end position="206"/>
    </location>
</feature>
<dbReference type="InterPro" id="IPR008207">
    <property type="entry name" value="Sig_transdc_His_kin_Hpt_dom"/>
</dbReference>
<dbReference type="InterPro" id="IPR003594">
    <property type="entry name" value="HATPase_dom"/>
</dbReference>
<evidence type="ECO:0000256" key="4">
    <source>
        <dbReference type="ARBA" id="ARBA00022553"/>
    </source>
</evidence>
<dbReference type="Pfam" id="PF01584">
    <property type="entry name" value="CheW"/>
    <property type="match status" value="2"/>
</dbReference>
<dbReference type="CDD" id="cd00731">
    <property type="entry name" value="CheA_reg"/>
    <property type="match status" value="1"/>
</dbReference>
<evidence type="ECO:0000256" key="7">
    <source>
        <dbReference type="ARBA" id="ARBA00023012"/>
    </source>
</evidence>
<sequence length="887" mass="95653">MDDLLREFLTETNENLDVADVELVKFEQDPNNAQILNNIFRLVHTIKGTCGFIGLPRLASLAHAAETLMDKFRQGTPVTTDAVGLVLVTIDRIKQLLAELEAREGAEPEGSDEDLISRLEAMAAGGAPVPLLTRAPEPEAPKAASVGVLSGQILERELKPGEVPLDELERVFRETAVEAPAAPKAPAAPDAHAQGARGEEVAAGGVSSQTIRVNVGTLEHLMTMVSELVLTRNQLMEIARRQEESDYKVSLQRLSTVTAELQEAVMRTRMQPIGNAWQKLPRIVRDLAQELGKHIELEMSGADTELDRQVLDLIKDPLTHMVRNSADHGLEGPEDRRAAGKPEKGTIHLDAHHEGGHIVIEISDDGRGLNTDRIRAKALENRLATEAELAKMTDAQIHRFIFAAGFSTAAKITNVSGRGVGMDVVRTNIELIGGTVDVRSRAGQGSVFTIKIPLTLAIVPALIVEAAGERFAIPQLVVVELVRIQPGSEHTIERVKDAPVLRLRDKLLPIVPLAGLLGTLPNGGQEVETGFVAVMQVGNQTFGIVVDGVLHTEEIVVKPMSSMLRHITMFSGSTILGDGRVIMIVDPNGIAQAVATSAETAAVDKVADDELRRDEGDDVISLLLFRAGSVEPKAVPLSLVTRLEEFDVSKIEHTGGRPVAQYRGSLLPLVYVDDKVERRTTGTQPVLVFSDNGRSMGLVVDEIVDIVQDRLNIELTSEGPGLLGAAVISGKATALVDIGHYLSIAFADWFERKSSSYATTAGRLLLVDDSAFFRGLIGPVLRGMGYEVVTCASAVEALDRLSRDTRFNVIVSDIDMPEMDGFSFASAVRTRPQMSNIPIIALSGVCTPEAIARGRDVGFTDYIGKFDRSGLISALSEFTGHIQGEAA</sequence>
<evidence type="ECO:0000256" key="9">
    <source>
        <dbReference type="PROSITE-ProRule" id="PRU00110"/>
    </source>
</evidence>
<feature type="domain" description="CheW-like" evidence="14">
    <location>
        <begin position="458"/>
        <end position="596"/>
    </location>
</feature>
<dbReference type="SMART" id="SM00260">
    <property type="entry name" value="CheW"/>
    <property type="match status" value="2"/>
</dbReference>
<dbReference type="InterPro" id="IPR004358">
    <property type="entry name" value="Sig_transdc_His_kin-like_C"/>
</dbReference>
<dbReference type="Pfam" id="PF02518">
    <property type="entry name" value="HATPase_c"/>
    <property type="match status" value="1"/>
</dbReference>
<dbReference type="SUPFAM" id="SSF47384">
    <property type="entry name" value="Homodimeric domain of signal transducing histidine kinase"/>
    <property type="match status" value="1"/>
</dbReference>
<dbReference type="CDD" id="cd00088">
    <property type="entry name" value="HPT"/>
    <property type="match status" value="1"/>
</dbReference>
<evidence type="ECO:0000259" key="15">
    <source>
        <dbReference type="PROSITE" id="PS50894"/>
    </source>
</evidence>
<keyword evidence="6 16" id="KW-0418">Kinase</keyword>
<feature type="domain" description="Histidine kinase" evidence="12">
    <location>
        <begin position="206"/>
        <end position="456"/>
    </location>
</feature>
<dbReference type="CDD" id="cd16916">
    <property type="entry name" value="HATPase_CheA-like"/>
    <property type="match status" value="1"/>
</dbReference>
<gene>
    <name evidence="16" type="ORF">F0357_08725</name>
</gene>
<evidence type="ECO:0000313" key="16">
    <source>
        <dbReference type="EMBL" id="MQT12731.1"/>
    </source>
</evidence>
<dbReference type="PROSITE" id="PS50894">
    <property type="entry name" value="HPT"/>
    <property type="match status" value="1"/>
</dbReference>
<evidence type="ECO:0000256" key="2">
    <source>
        <dbReference type="ARBA" id="ARBA00012438"/>
    </source>
</evidence>
<dbReference type="Pfam" id="PF01627">
    <property type="entry name" value="Hpt"/>
    <property type="match status" value="1"/>
</dbReference>
<dbReference type="PROSITE" id="PS50110">
    <property type="entry name" value="RESPONSE_REGULATORY"/>
    <property type="match status" value="1"/>
</dbReference>
<dbReference type="Gene3D" id="1.20.120.160">
    <property type="entry name" value="HPT domain"/>
    <property type="match status" value="1"/>
</dbReference>
<comment type="function">
    <text evidence="8">Involved in the transmission of sensory signals from the chemoreceptors to the flagellar motors. CheA is autophosphorylated; it can transfer its phosphate group to either CheB or CheY.</text>
</comment>
<dbReference type="GO" id="GO:0000155">
    <property type="term" value="F:phosphorelay sensor kinase activity"/>
    <property type="evidence" value="ECO:0007669"/>
    <property type="project" value="InterPro"/>
</dbReference>